<feature type="transmembrane region" description="Helical" evidence="1">
    <location>
        <begin position="13"/>
        <end position="34"/>
    </location>
</feature>
<feature type="transmembrane region" description="Helical" evidence="1">
    <location>
        <begin position="112"/>
        <end position="131"/>
    </location>
</feature>
<proteinExistence type="predicted"/>
<gene>
    <name evidence="3" type="ORF">SAMN05421780_10229</name>
</gene>
<keyword evidence="4" id="KW-1185">Reference proteome</keyword>
<sequence length="167" mass="18655">MFYKASMDTLAKWLTGVVFVVLGSSIIMVGWFFVNKSVSEALALLGITFFLIFVFFVTWLYAPQGYILDKKTLTVKGVLNPKTIALADIKEVSVIPDQTKLLAIRVFGVGGFFGYFGYFSSGLIGTFLMYATQNKNRILITTRKDKKIMITPDNLQLADALKQQLAQ</sequence>
<feature type="transmembrane region" description="Helical" evidence="1">
    <location>
        <begin position="41"/>
        <end position="62"/>
    </location>
</feature>
<dbReference type="AlphaFoldDB" id="A0A1I1F312"/>
<dbReference type="OrthoDB" id="952021at2"/>
<keyword evidence="1" id="KW-0472">Membrane</keyword>
<name>A0A1I1F312_9BACT</name>
<dbReference type="Pfam" id="PF10882">
    <property type="entry name" value="bPH_5"/>
    <property type="match status" value="1"/>
</dbReference>
<reference evidence="3 4" key="1">
    <citation type="submission" date="2016-10" db="EMBL/GenBank/DDBJ databases">
        <authorList>
            <person name="de Groot N.N."/>
        </authorList>
    </citation>
    <scope>NUCLEOTIDE SEQUENCE [LARGE SCALE GENOMIC DNA]</scope>
    <source>
        <strain evidence="3 4">DSM 6793</strain>
    </source>
</reference>
<keyword evidence="1" id="KW-1133">Transmembrane helix</keyword>
<dbReference type="Proteomes" id="UP000199514">
    <property type="component" value="Unassembled WGS sequence"/>
</dbReference>
<evidence type="ECO:0000313" key="3">
    <source>
        <dbReference type="EMBL" id="SFB93775.1"/>
    </source>
</evidence>
<feature type="domain" description="Bacterial Pleckstrin homology" evidence="2">
    <location>
        <begin position="66"/>
        <end position="163"/>
    </location>
</feature>
<protein>
    <submittedName>
        <fullName evidence="3">PH domain-containing protein</fullName>
    </submittedName>
</protein>
<accession>A0A1I1F312</accession>
<organism evidence="3 4">
    <name type="scientific">Flexibacter flexilis DSM 6793</name>
    <dbReference type="NCBI Taxonomy" id="927664"/>
    <lineage>
        <taxon>Bacteria</taxon>
        <taxon>Pseudomonadati</taxon>
        <taxon>Bacteroidota</taxon>
        <taxon>Cytophagia</taxon>
        <taxon>Cytophagales</taxon>
        <taxon>Flexibacteraceae</taxon>
        <taxon>Flexibacter</taxon>
    </lineage>
</organism>
<dbReference type="RefSeq" id="WP_091507950.1">
    <property type="nucleotide sequence ID" value="NZ_FOLE01000002.1"/>
</dbReference>
<evidence type="ECO:0000313" key="4">
    <source>
        <dbReference type="Proteomes" id="UP000199514"/>
    </source>
</evidence>
<evidence type="ECO:0000256" key="1">
    <source>
        <dbReference type="SAM" id="Phobius"/>
    </source>
</evidence>
<evidence type="ECO:0000259" key="2">
    <source>
        <dbReference type="Pfam" id="PF10882"/>
    </source>
</evidence>
<keyword evidence="1" id="KW-0812">Transmembrane</keyword>
<dbReference type="InterPro" id="IPR027783">
    <property type="entry name" value="Bacterial_PH-related"/>
</dbReference>
<dbReference type="EMBL" id="FOLE01000002">
    <property type="protein sequence ID" value="SFB93775.1"/>
    <property type="molecule type" value="Genomic_DNA"/>
</dbReference>